<dbReference type="InterPro" id="IPR045275">
    <property type="entry name" value="MscS_archaea/bacteria_type"/>
</dbReference>
<proteinExistence type="inferred from homology"/>
<dbReference type="Pfam" id="PF00027">
    <property type="entry name" value="cNMP_binding"/>
    <property type="match status" value="1"/>
</dbReference>
<evidence type="ECO:0000256" key="2">
    <source>
        <dbReference type="ARBA" id="ARBA00008017"/>
    </source>
</evidence>
<evidence type="ECO:0000256" key="4">
    <source>
        <dbReference type="ARBA" id="ARBA00022692"/>
    </source>
</evidence>
<feature type="transmembrane region" description="Helical" evidence="7">
    <location>
        <begin position="467"/>
        <end position="488"/>
    </location>
</feature>
<dbReference type="SUPFAM" id="SSF53822">
    <property type="entry name" value="Periplasmic binding protein-like I"/>
    <property type="match status" value="1"/>
</dbReference>
<dbReference type="InterPro" id="IPR000595">
    <property type="entry name" value="cNMP-bd_dom"/>
</dbReference>
<dbReference type="Pfam" id="PF00924">
    <property type="entry name" value="MS_channel_2nd"/>
    <property type="match status" value="1"/>
</dbReference>
<dbReference type="InterPro" id="IPR011066">
    <property type="entry name" value="MscS_channel_C_sf"/>
</dbReference>
<dbReference type="PANTHER" id="PTHR30221:SF1">
    <property type="entry name" value="SMALL-CONDUCTANCE MECHANOSENSITIVE CHANNEL"/>
    <property type="match status" value="1"/>
</dbReference>
<dbReference type="InterPro" id="IPR018488">
    <property type="entry name" value="cNMP-bd_CS"/>
</dbReference>
<dbReference type="SUPFAM" id="SSF50182">
    <property type="entry name" value="Sm-like ribonucleoproteins"/>
    <property type="match status" value="1"/>
</dbReference>
<evidence type="ECO:0000256" key="7">
    <source>
        <dbReference type="SAM" id="Phobius"/>
    </source>
</evidence>
<evidence type="ECO:0000313" key="9">
    <source>
        <dbReference type="EMBL" id="ETR74442.1"/>
    </source>
</evidence>
<accession>A0A1V1PHR3</accession>
<dbReference type="PROSITE" id="PS00888">
    <property type="entry name" value="CNMP_BINDING_1"/>
    <property type="match status" value="1"/>
</dbReference>
<dbReference type="PROSITE" id="PS00889">
    <property type="entry name" value="CNMP_BINDING_2"/>
    <property type="match status" value="1"/>
</dbReference>
<dbReference type="InterPro" id="IPR010920">
    <property type="entry name" value="LSM_dom_sf"/>
</dbReference>
<sequence>MAGHGTEGSKIIKMLKDRKINHTILMPDSFASAAFQNSFENYPKERETPGFYTNGLYVTTPLIMDTANEKGQQFVDEFVETYQHSPGWHAAFAYDAAMLLYHAIKETGIQGDISNRVKDRIAIRDCLTKINSPDIAIEGVTGFNYFNEYGDAQKPVSIGIYKNKNIVSSLTQLQIVNNIMDIDNVETELKRKRLLYIDNQYMYLTKVVYTGIKLLKISNLDIRSMSANLDFYLWFRFQGDFESHEFSFSNAIGDIEIEGPIKRKNRDDIQHHLYKISGIFHLDSFEDPPPFGRHIVGFDFRHNNLARNNLIFVVDVLGMGDELTLSSKNIAKLKHILMPSSKWCLDRIVCFQDTSEVSTLGIPEFINLKDGVVKYSRFNYGIQIKKSQFNFREIFPRSIDQYLILFGSIFLIVTILVNKKQLFPKMINTIWLAQLFTVLMLFKCFELMLLDWLFIKTTLEKLVLVKMIIDILWWLIPAFCINMAVNRFIWVPLEEKTGRKIPSVARRFIDTLVIVLAVFGIVAYVFGEKLTGLLATSSVAAMIIGLGIQMNLSNIFSGIALNIERPFRPDDWVKIGDYDEGKVLDVSWRATRIQTRDTAIIHIPNGVVSESNIKNFSYPNKNIEQFIDLDIDARYPPARVQKIIIDALLSVEEILNYPKPFTRLKGITDWSVIYGVYYYLDNYAKKMAIAEAVWKRVRAHLKRAGISRAIKREMVFLADAKEQESECHVEPLNILQDIDVFKPFPDDAKASLSQRIHACVFRKNEYIVRQGDEGDSLFIIIEGAVKIQLRQPDGKTIDLAALGAGKFFGEMALLTGETRSADVIAISETHLIEITRDDIAPIMQQYPDLSNLLAEVLANRKQRNEMMIEDSDNTDIEDQKTPRHIVGKIMQYFGINK</sequence>
<evidence type="ECO:0000259" key="8">
    <source>
        <dbReference type="PROSITE" id="PS50042"/>
    </source>
</evidence>
<dbReference type="Gene3D" id="2.30.30.60">
    <property type="match status" value="1"/>
</dbReference>
<keyword evidence="3" id="KW-1003">Cell membrane</keyword>
<keyword evidence="6 7" id="KW-0472">Membrane</keyword>
<evidence type="ECO:0000256" key="6">
    <source>
        <dbReference type="ARBA" id="ARBA00023136"/>
    </source>
</evidence>
<comment type="similarity">
    <text evidence="2">Belongs to the MscS (TC 1.A.23) family.</text>
</comment>
<evidence type="ECO:0000256" key="3">
    <source>
        <dbReference type="ARBA" id="ARBA00022475"/>
    </source>
</evidence>
<dbReference type="Gene3D" id="2.60.120.10">
    <property type="entry name" value="Jelly Rolls"/>
    <property type="match status" value="1"/>
</dbReference>
<dbReference type="Gene3D" id="1.10.287.1260">
    <property type="match status" value="1"/>
</dbReference>
<dbReference type="CDD" id="cd00038">
    <property type="entry name" value="CAP_ED"/>
    <property type="match status" value="1"/>
</dbReference>
<feature type="transmembrane region" description="Helical" evidence="7">
    <location>
        <begin position="508"/>
        <end position="527"/>
    </location>
</feature>
<dbReference type="SUPFAM" id="SSF82689">
    <property type="entry name" value="Mechanosensitive channel protein MscS (YggB), C-terminal domain"/>
    <property type="match status" value="1"/>
</dbReference>
<keyword evidence="4 7" id="KW-0812">Transmembrane</keyword>
<dbReference type="Proteomes" id="UP000189670">
    <property type="component" value="Unassembled WGS sequence"/>
</dbReference>
<gene>
    <name evidence="9" type="ORF">OMM_06319</name>
</gene>
<dbReference type="Pfam" id="PF21082">
    <property type="entry name" value="MS_channel_3rd"/>
    <property type="match status" value="1"/>
</dbReference>
<dbReference type="InterPro" id="IPR049278">
    <property type="entry name" value="MS_channel_C"/>
</dbReference>
<comment type="subcellular location">
    <subcellularLocation>
        <location evidence="1">Cell membrane</location>
        <topology evidence="1">Multi-pass membrane protein</topology>
    </subcellularLocation>
</comment>
<dbReference type="PROSITE" id="PS50042">
    <property type="entry name" value="CNMP_BINDING_3"/>
    <property type="match status" value="1"/>
</dbReference>
<dbReference type="SUPFAM" id="SSF51206">
    <property type="entry name" value="cAMP-binding domain-like"/>
    <property type="match status" value="1"/>
</dbReference>
<reference evidence="10" key="1">
    <citation type="submission" date="2012-11" db="EMBL/GenBank/DDBJ databases">
        <authorList>
            <person name="Lucero-Rivera Y.E."/>
            <person name="Tovar-Ramirez D."/>
        </authorList>
    </citation>
    <scope>NUCLEOTIDE SEQUENCE [LARGE SCALE GENOMIC DNA]</scope>
    <source>
        <strain evidence="10">Araruama</strain>
    </source>
</reference>
<dbReference type="InterPro" id="IPR014710">
    <property type="entry name" value="RmlC-like_jellyroll"/>
</dbReference>
<organism evidence="9 10">
    <name type="scientific">Candidatus Magnetoglobus multicellularis str. Araruama</name>
    <dbReference type="NCBI Taxonomy" id="890399"/>
    <lineage>
        <taxon>Bacteria</taxon>
        <taxon>Pseudomonadati</taxon>
        <taxon>Thermodesulfobacteriota</taxon>
        <taxon>Desulfobacteria</taxon>
        <taxon>Desulfobacterales</taxon>
        <taxon>Desulfobacteraceae</taxon>
        <taxon>Candidatus Magnetoglobus</taxon>
    </lineage>
</organism>
<keyword evidence="5 7" id="KW-1133">Transmembrane helix</keyword>
<dbReference type="EMBL" id="ATBP01000007">
    <property type="protein sequence ID" value="ETR74442.1"/>
    <property type="molecule type" value="Genomic_DNA"/>
</dbReference>
<dbReference type="InterPro" id="IPR018490">
    <property type="entry name" value="cNMP-bd_dom_sf"/>
</dbReference>
<feature type="transmembrane region" description="Helical" evidence="7">
    <location>
        <begin position="430"/>
        <end position="455"/>
    </location>
</feature>
<dbReference type="Gene3D" id="3.30.70.100">
    <property type="match status" value="1"/>
</dbReference>
<feature type="domain" description="Cyclic nucleotide-binding" evidence="8">
    <location>
        <begin position="740"/>
        <end position="860"/>
    </location>
</feature>
<comment type="caution">
    <text evidence="9">The sequence shown here is derived from an EMBL/GenBank/DDBJ whole genome shotgun (WGS) entry which is preliminary data.</text>
</comment>
<protein>
    <submittedName>
        <fullName evidence="9">MscS Mechanosensitive ion channel</fullName>
    </submittedName>
</protein>
<dbReference type="InterPro" id="IPR028082">
    <property type="entry name" value="Peripla_BP_I"/>
</dbReference>
<evidence type="ECO:0000256" key="5">
    <source>
        <dbReference type="ARBA" id="ARBA00022989"/>
    </source>
</evidence>
<dbReference type="GO" id="GO:0008381">
    <property type="term" value="F:mechanosensitive monoatomic ion channel activity"/>
    <property type="evidence" value="ECO:0007669"/>
    <property type="project" value="InterPro"/>
</dbReference>
<evidence type="ECO:0000256" key="1">
    <source>
        <dbReference type="ARBA" id="ARBA00004651"/>
    </source>
</evidence>
<name>A0A1V1PHR3_9BACT</name>
<dbReference type="AlphaFoldDB" id="A0A1V1PHR3"/>
<feature type="transmembrane region" description="Helical" evidence="7">
    <location>
        <begin position="402"/>
        <end position="418"/>
    </location>
</feature>
<dbReference type="GO" id="GO:0005886">
    <property type="term" value="C:plasma membrane"/>
    <property type="evidence" value="ECO:0007669"/>
    <property type="project" value="UniProtKB-SubCell"/>
</dbReference>
<feature type="transmembrane region" description="Helical" evidence="7">
    <location>
        <begin position="539"/>
        <end position="561"/>
    </location>
</feature>
<dbReference type="SMART" id="SM00100">
    <property type="entry name" value="cNMP"/>
    <property type="match status" value="1"/>
</dbReference>
<dbReference type="Gene3D" id="3.40.50.2300">
    <property type="match status" value="2"/>
</dbReference>
<evidence type="ECO:0000313" key="10">
    <source>
        <dbReference type="Proteomes" id="UP000189670"/>
    </source>
</evidence>
<dbReference type="InterPro" id="IPR006685">
    <property type="entry name" value="MscS_channel_2nd"/>
</dbReference>
<dbReference type="PANTHER" id="PTHR30221">
    <property type="entry name" value="SMALL-CONDUCTANCE MECHANOSENSITIVE CHANNEL"/>
    <property type="match status" value="1"/>
</dbReference>
<dbReference type="InterPro" id="IPR023408">
    <property type="entry name" value="MscS_beta-dom_sf"/>
</dbReference>
<dbReference type="PRINTS" id="PR00103">
    <property type="entry name" value="CAMPKINASE"/>
</dbReference>